<name>E2C4R6_HARSA</name>
<organism evidence="2">
    <name type="scientific">Harpegnathos saltator</name>
    <name type="common">Jerdon's jumping ant</name>
    <dbReference type="NCBI Taxonomy" id="610380"/>
    <lineage>
        <taxon>Eukaryota</taxon>
        <taxon>Metazoa</taxon>
        <taxon>Ecdysozoa</taxon>
        <taxon>Arthropoda</taxon>
        <taxon>Hexapoda</taxon>
        <taxon>Insecta</taxon>
        <taxon>Pterygota</taxon>
        <taxon>Neoptera</taxon>
        <taxon>Endopterygota</taxon>
        <taxon>Hymenoptera</taxon>
        <taxon>Apocrita</taxon>
        <taxon>Aculeata</taxon>
        <taxon>Formicoidea</taxon>
        <taxon>Formicidae</taxon>
        <taxon>Ponerinae</taxon>
        <taxon>Ponerini</taxon>
        <taxon>Harpegnathos</taxon>
    </lineage>
</organism>
<dbReference type="GO" id="GO:0003676">
    <property type="term" value="F:nucleic acid binding"/>
    <property type="evidence" value="ECO:0007669"/>
    <property type="project" value="InterPro"/>
</dbReference>
<dbReference type="Gene3D" id="3.30.420.10">
    <property type="entry name" value="Ribonuclease H-like superfamily/Ribonuclease H"/>
    <property type="match status" value="1"/>
</dbReference>
<evidence type="ECO:0000313" key="1">
    <source>
        <dbReference type="EMBL" id="EFN77074.1"/>
    </source>
</evidence>
<gene>
    <name evidence="1" type="ORF">EAI_04223</name>
</gene>
<keyword evidence="2" id="KW-1185">Reference proteome</keyword>
<accession>E2C4R6</accession>
<protein>
    <submittedName>
        <fullName evidence="1">Uncharacterized protein</fullName>
    </submittedName>
</protein>
<dbReference type="AlphaFoldDB" id="E2C4R6"/>
<feature type="non-terminal residue" evidence="1">
    <location>
        <position position="127"/>
    </location>
</feature>
<evidence type="ECO:0000313" key="2">
    <source>
        <dbReference type="Proteomes" id="UP000008237"/>
    </source>
</evidence>
<dbReference type="EMBL" id="GL452568">
    <property type="protein sequence ID" value="EFN77074.1"/>
    <property type="molecule type" value="Genomic_DNA"/>
</dbReference>
<dbReference type="InterPro" id="IPR036397">
    <property type="entry name" value="RNaseH_sf"/>
</dbReference>
<feature type="non-terminal residue" evidence="1">
    <location>
        <position position="1"/>
    </location>
</feature>
<dbReference type="InParanoid" id="E2C4R6"/>
<dbReference type="Proteomes" id="UP000008237">
    <property type="component" value="Unassembled WGS sequence"/>
</dbReference>
<sequence>EYHLDRASTQSVRNDRNCGKTTGGFCITTTHPPSHASTLVREFLTKSSTNVAPQVPNSPDMAPCDIFLFHLLKKPLHEQRFESIEDTKEKSLRELQAVSSAAYERCFQNWIKRLTYVAVASNGDCFE</sequence>
<reference evidence="1 2" key="1">
    <citation type="journal article" date="2010" name="Science">
        <title>Genomic comparison of the ants Camponotus floridanus and Harpegnathos saltator.</title>
        <authorList>
            <person name="Bonasio R."/>
            <person name="Zhang G."/>
            <person name="Ye C."/>
            <person name="Mutti N.S."/>
            <person name="Fang X."/>
            <person name="Qin N."/>
            <person name="Donahue G."/>
            <person name="Yang P."/>
            <person name="Li Q."/>
            <person name="Li C."/>
            <person name="Zhang P."/>
            <person name="Huang Z."/>
            <person name="Berger S.L."/>
            <person name="Reinberg D."/>
            <person name="Wang J."/>
            <person name="Liebig J."/>
        </authorList>
    </citation>
    <scope>NUCLEOTIDE SEQUENCE [LARGE SCALE GENOMIC DNA]</scope>
    <source>
        <strain evidence="1 2">R22 G/1</strain>
    </source>
</reference>
<proteinExistence type="predicted"/>